<keyword evidence="1" id="KW-1003">Cell membrane</keyword>
<evidence type="ECO:0000256" key="1">
    <source>
        <dbReference type="HAMAP-Rule" id="MF_02062"/>
    </source>
</evidence>
<comment type="subcellular location">
    <subcellularLocation>
        <location evidence="1">Cell membrane</location>
        <topology evidence="1">Multi-pass membrane protein</topology>
    </subcellularLocation>
</comment>
<dbReference type="GO" id="GO:0015813">
    <property type="term" value="P:L-glutamate transmembrane transport"/>
    <property type="evidence" value="ECO:0007669"/>
    <property type="project" value="UniProtKB-UniRule"/>
</dbReference>
<feature type="transmembrane region" description="Helical" evidence="1">
    <location>
        <begin position="340"/>
        <end position="362"/>
    </location>
</feature>
<feature type="transmembrane region" description="Helical" evidence="1">
    <location>
        <begin position="93"/>
        <end position="115"/>
    </location>
</feature>
<feature type="transmembrane region" description="Helical" evidence="1">
    <location>
        <begin position="282"/>
        <end position="302"/>
    </location>
</feature>
<dbReference type="RefSeq" id="WP_090408569.1">
    <property type="nucleotide sequence ID" value="NZ_FNDQ01000011.1"/>
</dbReference>
<feature type="transmembrane region" description="Helical" evidence="1">
    <location>
        <begin position="251"/>
        <end position="270"/>
    </location>
</feature>
<keyword evidence="1" id="KW-0813">Transport</keyword>
<keyword evidence="1" id="KW-1133">Transmembrane helix</keyword>
<dbReference type="AlphaFoldDB" id="A0A1G8EMJ8"/>
<dbReference type="NCBIfam" id="TIGR00210">
    <property type="entry name" value="gltS"/>
    <property type="match status" value="1"/>
</dbReference>
<dbReference type="HAMAP" id="MF_02062">
    <property type="entry name" value="GltS"/>
    <property type="match status" value="1"/>
</dbReference>
<dbReference type="EMBL" id="FNDQ01000011">
    <property type="protein sequence ID" value="SDH71088.1"/>
    <property type="molecule type" value="Genomic_DNA"/>
</dbReference>
<dbReference type="GO" id="GO:0005886">
    <property type="term" value="C:plasma membrane"/>
    <property type="evidence" value="ECO:0007669"/>
    <property type="project" value="UniProtKB-SubCell"/>
</dbReference>
<evidence type="ECO:0000313" key="4">
    <source>
        <dbReference type="Proteomes" id="UP000243588"/>
    </source>
</evidence>
<organism evidence="3 4">
    <name type="scientific">Myroides phaeus</name>
    <dbReference type="NCBI Taxonomy" id="702745"/>
    <lineage>
        <taxon>Bacteria</taxon>
        <taxon>Pseudomonadati</taxon>
        <taxon>Bacteroidota</taxon>
        <taxon>Flavobacteriia</taxon>
        <taxon>Flavobacteriales</taxon>
        <taxon>Flavobacteriaceae</taxon>
        <taxon>Myroides</taxon>
    </lineage>
</organism>
<comment type="similarity">
    <text evidence="1">Belongs to the glutamate:Na(+) symporter (ESS) (TC 2.A.27) family.</text>
</comment>
<keyword evidence="4" id="KW-1185">Reference proteome</keyword>
<accession>A0A1G8EMJ8</accession>
<feature type="transmembrane region" description="Helical" evidence="1">
    <location>
        <begin position="122"/>
        <end position="140"/>
    </location>
</feature>
<keyword evidence="1" id="KW-0029">Amino-acid transport</keyword>
<dbReference type="Proteomes" id="UP000243588">
    <property type="component" value="Unassembled WGS sequence"/>
</dbReference>
<comment type="function">
    <text evidence="1">Catalyzes the sodium-dependent transport of glutamate.</text>
</comment>
<dbReference type="InterPro" id="IPR004445">
    <property type="entry name" value="GltS"/>
</dbReference>
<dbReference type="PANTHER" id="PTHR36178">
    <property type="entry name" value="SLR0625 PROTEIN"/>
    <property type="match status" value="1"/>
</dbReference>
<keyword evidence="1" id="KW-0769">Symport</keyword>
<protein>
    <recommendedName>
        <fullName evidence="1 2">Sodium/glutamate symporter</fullName>
    </recommendedName>
</protein>
<name>A0A1G8EMJ8_9FLAO</name>
<feature type="transmembrane region" description="Helical" evidence="1">
    <location>
        <begin position="38"/>
        <end position="56"/>
    </location>
</feature>
<feature type="transmembrane region" description="Helical" evidence="1">
    <location>
        <begin position="374"/>
        <end position="398"/>
    </location>
</feature>
<feature type="transmembrane region" description="Helical" evidence="1">
    <location>
        <begin position="308"/>
        <end position="328"/>
    </location>
</feature>
<dbReference type="Pfam" id="PF03616">
    <property type="entry name" value="Glt_symporter"/>
    <property type="match status" value="1"/>
</dbReference>
<evidence type="ECO:0000313" key="3">
    <source>
        <dbReference type="EMBL" id="SDH71088.1"/>
    </source>
</evidence>
<gene>
    <name evidence="3" type="ORF">SAMN05421818_11196</name>
</gene>
<keyword evidence="1" id="KW-0406">Ion transport</keyword>
<proteinExistence type="inferred from homology"/>
<dbReference type="GO" id="GO:0015501">
    <property type="term" value="F:glutamate:sodium symporter activity"/>
    <property type="evidence" value="ECO:0007669"/>
    <property type="project" value="UniProtKB-UniRule"/>
</dbReference>
<feature type="transmembrane region" description="Helical" evidence="1">
    <location>
        <begin position="221"/>
        <end position="239"/>
    </location>
</feature>
<keyword evidence="1" id="KW-0739">Sodium transport</keyword>
<feature type="transmembrane region" description="Helical" evidence="1">
    <location>
        <begin position="160"/>
        <end position="180"/>
    </location>
</feature>
<sequence>MEFGIYETLMLACLVLLLGRFLVQKINFFKKYNIPEPVVGGFLVALLSWGAFAFLNKEFTFHEGLQNSMMYIFFSSIGLNADFSKLIKGGKALVIFLVIAALFILCQNSLGVLMAKLMNIDLRFGLIAGSITLTGGHGTAGAWANDFMASGNPLLGAKEIGLACATFGLIFGGTIGGPLAHRLLKKKNYTELSPEEIEFREETHEMSDEAFPAEKVTYKSIMITVTMLSVCLVLGQVLADWNAQYSFKLPTFVWCLFVGVIIRNVLSNALKVKINNEPVDILGNVGLSIFLACALMSLKLWLIVDLALPVLVILIVQVILMWLFAANVTYRVMGKDYDAIILSAGHCGFGLGATSTAVANIQAVTNRFGPSYKAFLIIPMVGAFFIDILNALILNLFISFI</sequence>
<keyword evidence="1" id="KW-0472">Membrane</keyword>
<keyword evidence="1" id="KW-0812">Transmembrane</keyword>
<evidence type="ECO:0000256" key="2">
    <source>
        <dbReference type="NCBIfam" id="TIGR00210"/>
    </source>
</evidence>
<reference evidence="4" key="1">
    <citation type="submission" date="2016-10" db="EMBL/GenBank/DDBJ databases">
        <authorList>
            <person name="Varghese N."/>
            <person name="Submissions S."/>
        </authorList>
    </citation>
    <scope>NUCLEOTIDE SEQUENCE [LARGE SCALE GENOMIC DNA]</scope>
    <source>
        <strain evidence="4">DSM 23313</strain>
    </source>
</reference>
<dbReference type="PANTHER" id="PTHR36178:SF1">
    <property type="entry name" value="SODIUM_GLUTAMATE SYMPORTER"/>
    <property type="match status" value="1"/>
</dbReference>
<keyword evidence="1" id="KW-0915">Sodium</keyword>